<sequence length="18" mass="2276">MKTPFYLELVIFKNYKQL</sequence>
<gene>
    <name evidence="1" type="ORF">GMOD_00010352</name>
</gene>
<proteinExistence type="predicted"/>
<keyword evidence="2" id="KW-1185">Reference proteome</keyword>
<evidence type="ECO:0000313" key="1">
    <source>
        <dbReference type="EMBL" id="RMZ69675.1"/>
    </source>
</evidence>
<accession>A0A3M7M584</accession>
<evidence type="ECO:0000313" key="2">
    <source>
        <dbReference type="Proteomes" id="UP000265663"/>
    </source>
</evidence>
<organism evidence="1 2">
    <name type="scientific">Pyrenophora seminiperda CCB06</name>
    <dbReference type="NCBI Taxonomy" id="1302712"/>
    <lineage>
        <taxon>Eukaryota</taxon>
        <taxon>Fungi</taxon>
        <taxon>Dikarya</taxon>
        <taxon>Ascomycota</taxon>
        <taxon>Pezizomycotina</taxon>
        <taxon>Dothideomycetes</taxon>
        <taxon>Pleosporomycetidae</taxon>
        <taxon>Pleosporales</taxon>
        <taxon>Pleosporineae</taxon>
        <taxon>Pleosporaceae</taxon>
        <taxon>Pyrenophora</taxon>
    </lineage>
</organism>
<dbReference type="AlphaFoldDB" id="A0A3M7M584"/>
<name>A0A3M7M584_9PLEO</name>
<protein>
    <submittedName>
        <fullName evidence="1">Uncharacterized protein</fullName>
    </submittedName>
</protein>
<dbReference type="Proteomes" id="UP000265663">
    <property type="component" value="Unassembled WGS sequence"/>
</dbReference>
<dbReference type="EMBL" id="KE747820">
    <property type="protein sequence ID" value="RMZ69675.1"/>
    <property type="molecule type" value="Genomic_DNA"/>
</dbReference>
<reference evidence="1 2" key="1">
    <citation type="journal article" date="2014" name="PLoS ONE">
        <title>De novo Genome Assembly of the Fungal Plant Pathogen Pyrenophora semeniperda.</title>
        <authorList>
            <person name="Soliai M.M."/>
            <person name="Meyer S.E."/>
            <person name="Udall J.A."/>
            <person name="Elzinga D.E."/>
            <person name="Hermansen R.A."/>
            <person name="Bodily P.M."/>
            <person name="Hart A.A."/>
            <person name="Coleman C.E."/>
        </authorList>
    </citation>
    <scope>NUCLEOTIDE SEQUENCE [LARGE SCALE GENOMIC DNA]</scope>
    <source>
        <strain evidence="1 2">CCB06</strain>
        <tissue evidence="1">Mycelium</tissue>
    </source>
</reference>